<dbReference type="SMART" id="SM00471">
    <property type="entry name" value="HDc"/>
    <property type="match status" value="1"/>
</dbReference>
<organism evidence="5 6">
    <name type="scientific">Motilimonas pumila</name>
    <dbReference type="NCBI Taxonomy" id="2303987"/>
    <lineage>
        <taxon>Bacteria</taxon>
        <taxon>Pseudomonadati</taxon>
        <taxon>Pseudomonadota</taxon>
        <taxon>Gammaproteobacteria</taxon>
        <taxon>Alteromonadales</taxon>
        <taxon>Alteromonadales genera incertae sedis</taxon>
        <taxon>Motilimonas</taxon>
    </lineage>
</organism>
<reference evidence="5 6" key="2">
    <citation type="submission" date="2019-01" db="EMBL/GenBank/DDBJ databases">
        <title>Motilimonas pumilus sp. nov., isolated from the gut of sea cucumber (Apostichopus japonicus).</title>
        <authorList>
            <person name="Wang F.-Q."/>
            <person name="Ren L.-H."/>
            <person name="Lin Y.-W."/>
            <person name="Sun G.-H."/>
            <person name="Du Z.-J."/>
            <person name="Zhao J.-X."/>
            <person name="Liu X.-J."/>
            <person name="Liu L.-J."/>
        </authorList>
    </citation>
    <scope>NUCLEOTIDE SEQUENCE [LARGE SCALE GENOMIC DNA]</scope>
    <source>
        <strain evidence="5 6">PLHSC7-2</strain>
    </source>
</reference>
<dbReference type="PANTHER" id="PTHR45228">
    <property type="entry name" value="CYCLIC DI-GMP PHOSPHODIESTERASE TM_0186-RELATED"/>
    <property type="match status" value="1"/>
</dbReference>
<keyword evidence="6" id="KW-1185">Reference proteome</keyword>
<dbReference type="EMBL" id="QZCH01000016">
    <property type="protein sequence ID" value="RJG42539.1"/>
    <property type="molecule type" value="Genomic_DNA"/>
</dbReference>
<dbReference type="Gene3D" id="3.40.50.2300">
    <property type="match status" value="1"/>
</dbReference>
<evidence type="ECO:0000313" key="5">
    <source>
        <dbReference type="EMBL" id="RJG42539.1"/>
    </source>
</evidence>
<feature type="domain" description="HD-GYP" evidence="4">
    <location>
        <begin position="146"/>
        <end position="344"/>
    </location>
</feature>
<keyword evidence="1" id="KW-0378">Hydrolase</keyword>
<dbReference type="GO" id="GO:0009214">
    <property type="term" value="P:cyclic nucleotide catabolic process"/>
    <property type="evidence" value="ECO:0007669"/>
    <property type="project" value="UniProtKB-ARBA"/>
</dbReference>
<dbReference type="GO" id="GO:0004112">
    <property type="term" value="F:cyclic-nucleotide phosphodiesterase activity"/>
    <property type="evidence" value="ECO:0007669"/>
    <property type="project" value="UniProtKB-ARBA"/>
</dbReference>
<proteinExistence type="predicted"/>
<feature type="modified residue" description="4-aspartylphosphate" evidence="2">
    <location>
        <position position="59"/>
    </location>
</feature>
<dbReference type="PROSITE" id="PS51832">
    <property type="entry name" value="HD_GYP"/>
    <property type="match status" value="1"/>
</dbReference>
<evidence type="ECO:0000256" key="2">
    <source>
        <dbReference type="PROSITE-ProRule" id="PRU00169"/>
    </source>
</evidence>
<sequence>MSQLEQDKATILIVDDTPENIDVLAGLLRHDYKLRVAKNGELALKLAQILPLPDLILLDIMMPGIDGYEVCRQLKSQPHTAQIPVIFITAKITPADEIKGLELGAVDYITKPITPQVAMLRVQTHLALYDQKRALYEQVKEQTKEINQAKLEMIQRLGRAAEYKDNETGMHVLRMAHYCRVLALACGMNEQDADVLLDAAPMHDIGKIGIPDGILLKPDKLTADEWQIMKSHVDIGVDILAGDQSSQLLTMASQVAHTHHEKWDGSGYPRGLAGHDIPLVGRIAAIADVFDALTSARPYKKAWTVEQAVDLFIQEKGKHFDPELVDLFVSQLDKINQIRVGFAD</sequence>
<feature type="domain" description="Response regulatory" evidence="3">
    <location>
        <begin position="10"/>
        <end position="126"/>
    </location>
</feature>
<evidence type="ECO:0000259" key="4">
    <source>
        <dbReference type="PROSITE" id="PS51832"/>
    </source>
</evidence>
<dbReference type="PROSITE" id="PS50110">
    <property type="entry name" value="RESPONSE_REGULATORY"/>
    <property type="match status" value="1"/>
</dbReference>
<reference evidence="5 6" key="1">
    <citation type="submission" date="2018-09" db="EMBL/GenBank/DDBJ databases">
        <authorList>
            <person name="Wang F."/>
        </authorList>
    </citation>
    <scope>NUCLEOTIDE SEQUENCE [LARGE SCALE GENOMIC DNA]</scope>
    <source>
        <strain evidence="5 6">PLHSC7-2</strain>
    </source>
</reference>
<dbReference type="FunFam" id="1.10.3210.10:FF:000018">
    <property type="entry name" value="Two-component system response regulator"/>
    <property type="match status" value="1"/>
</dbReference>
<evidence type="ECO:0000259" key="3">
    <source>
        <dbReference type="PROSITE" id="PS50110"/>
    </source>
</evidence>
<dbReference type="PANTHER" id="PTHR45228:SF5">
    <property type="entry name" value="CYCLIC DI-GMP PHOSPHODIESTERASE VC_1348-RELATED"/>
    <property type="match status" value="1"/>
</dbReference>
<gene>
    <name evidence="5" type="ORF">D1Z90_12810</name>
</gene>
<dbReference type="InterPro" id="IPR011006">
    <property type="entry name" value="CheY-like_superfamily"/>
</dbReference>
<evidence type="ECO:0000256" key="1">
    <source>
        <dbReference type="ARBA" id="ARBA00022801"/>
    </source>
</evidence>
<evidence type="ECO:0000313" key="6">
    <source>
        <dbReference type="Proteomes" id="UP000283255"/>
    </source>
</evidence>
<dbReference type="InterPro" id="IPR037522">
    <property type="entry name" value="HD_GYP_dom"/>
</dbReference>
<dbReference type="Proteomes" id="UP000283255">
    <property type="component" value="Unassembled WGS sequence"/>
</dbReference>
<keyword evidence="2" id="KW-0597">Phosphoprotein</keyword>
<name>A0A418YDC3_9GAMM</name>
<accession>A0A418YDC3</accession>
<protein>
    <submittedName>
        <fullName evidence="5">Two-component system response regulator</fullName>
    </submittedName>
</protein>
<dbReference type="Pfam" id="PF13487">
    <property type="entry name" value="HD_5"/>
    <property type="match status" value="1"/>
</dbReference>
<comment type="caution">
    <text evidence="5">The sequence shown here is derived from an EMBL/GenBank/DDBJ whole genome shotgun (WGS) entry which is preliminary data.</text>
</comment>
<dbReference type="Pfam" id="PF00072">
    <property type="entry name" value="Response_reg"/>
    <property type="match status" value="1"/>
</dbReference>
<dbReference type="AlphaFoldDB" id="A0A418YDC3"/>
<dbReference type="SMART" id="SM00448">
    <property type="entry name" value="REC"/>
    <property type="match status" value="1"/>
</dbReference>
<dbReference type="OrthoDB" id="9802066at2"/>
<dbReference type="InterPro" id="IPR052020">
    <property type="entry name" value="Cyclic_di-GMP/3'3'-cGAMP_PDE"/>
</dbReference>
<dbReference type="RefSeq" id="WP_119911165.1">
    <property type="nucleotide sequence ID" value="NZ_QZCH01000016.1"/>
</dbReference>
<dbReference type="InterPro" id="IPR001789">
    <property type="entry name" value="Sig_transdc_resp-reg_receiver"/>
</dbReference>
<dbReference type="GO" id="GO:0000160">
    <property type="term" value="P:phosphorelay signal transduction system"/>
    <property type="evidence" value="ECO:0007669"/>
    <property type="project" value="InterPro"/>
</dbReference>
<dbReference type="SUPFAM" id="SSF52172">
    <property type="entry name" value="CheY-like"/>
    <property type="match status" value="1"/>
</dbReference>
<dbReference type="SUPFAM" id="SSF109604">
    <property type="entry name" value="HD-domain/PDEase-like"/>
    <property type="match status" value="1"/>
</dbReference>
<dbReference type="Gene3D" id="1.10.3210.10">
    <property type="entry name" value="Hypothetical protein af1432"/>
    <property type="match status" value="1"/>
</dbReference>
<dbReference type="CDD" id="cd00077">
    <property type="entry name" value="HDc"/>
    <property type="match status" value="1"/>
</dbReference>
<dbReference type="InterPro" id="IPR003607">
    <property type="entry name" value="HD/PDEase_dom"/>
</dbReference>